<feature type="region of interest" description="Disordered" evidence="1">
    <location>
        <begin position="209"/>
        <end position="233"/>
    </location>
</feature>
<comment type="caution">
    <text evidence="2">The sequence shown here is derived from an EMBL/GenBank/DDBJ whole genome shotgun (WGS) entry which is preliminary data.</text>
</comment>
<keyword evidence="3" id="KW-1185">Reference proteome</keyword>
<sequence length="233" mass="27312">MFCNFFNTIFNPAKSQYCSDHSKILFASKYSPNFIDPRHLNPPMAQKEKKREKKKEKGSQETPYPFQQNQSHVIIKVACYKNVRIWTIITMKRSFNKNNKEILKKDRVLERKLKRVLHRFIFTKKIINNMSNIVVEKLSAFLAKIIKDYSKKQLDVSLLKGSVQLKDFGKEDRCERSEHVYGDIFSIFGSGKIEDIRRDTAVAKLRVDKEERDASEDRASRNGMFSEGFFEAP</sequence>
<dbReference type="EMBL" id="ASPP01007995">
    <property type="protein sequence ID" value="ETO26241.1"/>
    <property type="molecule type" value="Genomic_DNA"/>
</dbReference>
<accession>X6NJT2</accession>
<organism evidence="2 3">
    <name type="scientific">Reticulomyxa filosa</name>
    <dbReference type="NCBI Taxonomy" id="46433"/>
    <lineage>
        <taxon>Eukaryota</taxon>
        <taxon>Sar</taxon>
        <taxon>Rhizaria</taxon>
        <taxon>Retaria</taxon>
        <taxon>Foraminifera</taxon>
        <taxon>Monothalamids</taxon>
        <taxon>Reticulomyxidae</taxon>
        <taxon>Reticulomyxa</taxon>
    </lineage>
</organism>
<evidence type="ECO:0000313" key="3">
    <source>
        <dbReference type="Proteomes" id="UP000023152"/>
    </source>
</evidence>
<feature type="region of interest" description="Disordered" evidence="1">
    <location>
        <begin position="36"/>
        <end position="64"/>
    </location>
</feature>
<gene>
    <name evidence="2" type="ORF">RFI_10900</name>
</gene>
<protein>
    <submittedName>
        <fullName evidence="2">Uncharacterized protein</fullName>
    </submittedName>
</protein>
<dbReference type="AlphaFoldDB" id="X6NJT2"/>
<evidence type="ECO:0000256" key="1">
    <source>
        <dbReference type="SAM" id="MobiDB-lite"/>
    </source>
</evidence>
<name>X6NJT2_RETFI</name>
<dbReference type="Proteomes" id="UP000023152">
    <property type="component" value="Unassembled WGS sequence"/>
</dbReference>
<proteinExistence type="predicted"/>
<reference evidence="2 3" key="1">
    <citation type="journal article" date="2013" name="Curr. Biol.">
        <title>The Genome of the Foraminiferan Reticulomyxa filosa.</title>
        <authorList>
            <person name="Glockner G."/>
            <person name="Hulsmann N."/>
            <person name="Schleicher M."/>
            <person name="Noegel A.A."/>
            <person name="Eichinger L."/>
            <person name="Gallinger C."/>
            <person name="Pawlowski J."/>
            <person name="Sierra R."/>
            <person name="Euteneuer U."/>
            <person name="Pillet L."/>
            <person name="Moustafa A."/>
            <person name="Platzer M."/>
            <person name="Groth M."/>
            <person name="Szafranski K."/>
            <person name="Schliwa M."/>
        </authorList>
    </citation>
    <scope>NUCLEOTIDE SEQUENCE [LARGE SCALE GENOMIC DNA]</scope>
</reference>
<evidence type="ECO:0000313" key="2">
    <source>
        <dbReference type="EMBL" id="ETO26241.1"/>
    </source>
</evidence>
<feature type="compositionally biased region" description="Basic and acidic residues" evidence="1">
    <location>
        <begin position="209"/>
        <end position="220"/>
    </location>
</feature>